<dbReference type="Pfam" id="PF07223">
    <property type="entry name" value="DUF1421"/>
    <property type="match status" value="1"/>
</dbReference>
<feature type="compositionally biased region" description="Low complexity" evidence="2">
    <location>
        <begin position="347"/>
        <end position="358"/>
    </location>
</feature>
<dbReference type="Proteomes" id="UP000327085">
    <property type="component" value="Chromosome 3"/>
</dbReference>
<dbReference type="OMA" id="MNSSQFM"/>
<feature type="compositionally biased region" description="Low complexity" evidence="2">
    <location>
        <begin position="321"/>
        <end position="338"/>
    </location>
</feature>
<dbReference type="Proteomes" id="UP001054821">
    <property type="component" value="Chromosome 3"/>
</dbReference>
<sequence length="575" mass="62022">MSTTSFMDKQIMDLSQGSPQQNNNDCIEQMKMNDNNHPKEEEEQQVGHGNGLSNKLYHEMLPSYDFQPIRPIVGTSSQSQSLDPAPNLGGGGAARVWNSGEPKSNTTAPIRNYGSLDSIEPAKVILQKDRNVLDATVVSEIDQAMKKHADNLLHVLEGVSARLTQLESRTRHLENSVDDLKVSVGNNHGNADGKMIRLEDILRDVQTGVKDLKDKQDIVEAQLHLARIQVSNPKVDPQPEPQNAMHGDSGQAAASAPRHSHQQLPTPVNLPPSLPAVSHPNAPPQHMPQSVPHTVQLPNQFSQNQISPVPQQDPYFPPPGQNQGAPNQQYQLPPGQQTVPPPPVPPHQQFQPTTQPQYSQPPPQLPQQHPSHTPVNPSQLQPTLGHHAEETPYIPSQNYLPSLRQPPSHTPSGLPPSQQYYSPASQAYEPPSSRSSSGYSSGYSPPAGLGESYHYGGSPSQYGGSSSMKPPHLSSSATAQSGGSGYPQLPTAQVLPQALPTPSGAGGGSASAGTGNRVPIEDVIDTVTTMGFPRDYVRATVRKMTDSGQSVDVNVVLDKLTNDGEVQQPRAWFGR</sequence>
<organism evidence="5 6">
    <name type="scientific">Prunus dulcis</name>
    <name type="common">Almond</name>
    <name type="synonym">Amygdalus dulcis</name>
    <dbReference type="NCBI Taxonomy" id="3755"/>
    <lineage>
        <taxon>Eukaryota</taxon>
        <taxon>Viridiplantae</taxon>
        <taxon>Streptophyta</taxon>
        <taxon>Embryophyta</taxon>
        <taxon>Tracheophyta</taxon>
        <taxon>Spermatophyta</taxon>
        <taxon>Magnoliopsida</taxon>
        <taxon>eudicotyledons</taxon>
        <taxon>Gunneridae</taxon>
        <taxon>Pentapetalae</taxon>
        <taxon>rosids</taxon>
        <taxon>fabids</taxon>
        <taxon>Rosales</taxon>
        <taxon>Rosaceae</taxon>
        <taxon>Amygdaloideae</taxon>
        <taxon>Amygdaleae</taxon>
        <taxon>Prunus</taxon>
    </lineage>
</organism>
<keyword evidence="1" id="KW-0175">Coiled coil</keyword>
<evidence type="ECO:0000256" key="2">
    <source>
        <dbReference type="SAM" id="MobiDB-lite"/>
    </source>
</evidence>
<dbReference type="AlphaFoldDB" id="A0A5E4EQ10"/>
<feature type="compositionally biased region" description="Low complexity" evidence="2">
    <location>
        <begin position="430"/>
        <end position="481"/>
    </location>
</feature>
<dbReference type="PANTHER" id="PTHR31805">
    <property type="entry name" value="RECEPTOR-LIKE KINASE, PUTATIVE (DUF1421)-RELATED"/>
    <property type="match status" value="1"/>
</dbReference>
<keyword evidence="7" id="KW-1185">Reference proteome</keyword>
<feature type="compositionally biased region" description="Polar residues" evidence="2">
    <location>
        <begin position="287"/>
        <end position="307"/>
    </location>
</feature>
<gene>
    <name evidence="5" type="ORF">ALMOND_2B021592</name>
    <name evidence="4" type="ORF">L3X38_020487</name>
</gene>
<dbReference type="EMBL" id="CABIKO010000026">
    <property type="protein sequence ID" value="VVA17764.1"/>
    <property type="molecule type" value="Genomic_DNA"/>
</dbReference>
<evidence type="ECO:0000313" key="7">
    <source>
        <dbReference type="Proteomes" id="UP001054821"/>
    </source>
</evidence>
<feature type="compositionally biased region" description="Polar residues" evidence="2">
    <location>
        <begin position="1"/>
        <end position="26"/>
    </location>
</feature>
<feature type="region of interest" description="Disordered" evidence="2">
    <location>
        <begin position="1"/>
        <end position="32"/>
    </location>
</feature>
<evidence type="ECO:0000313" key="4">
    <source>
        <dbReference type="EMBL" id="KAI5341213.1"/>
    </source>
</evidence>
<reference evidence="5" key="1">
    <citation type="submission" date="2019-07" db="EMBL/GenBank/DDBJ databases">
        <authorList>
            <person name="Alioto T."/>
            <person name="Alioto T."/>
            <person name="Gomez Garrido J."/>
        </authorList>
    </citation>
    <scope>NUCLEOTIDE SEQUENCE</scope>
</reference>
<evidence type="ECO:0000313" key="5">
    <source>
        <dbReference type="EMBL" id="VVA17764.1"/>
    </source>
</evidence>
<feature type="region of interest" description="Disordered" evidence="2">
    <location>
        <begin position="229"/>
        <end position="517"/>
    </location>
</feature>
<reference evidence="4 7" key="3">
    <citation type="journal article" date="2022" name="G3 (Bethesda)">
        <title>Whole-genome sequence and methylome profiling of the almond [Prunus dulcis (Mill.) D.A. Webb] cultivar 'Nonpareil'.</title>
        <authorList>
            <person name="D'Amico-Willman K.M."/>
            <person name="Ouma W.Z."/>
            <person name="Meulia T."/>
            <person name="Sideli G.M."/>
            <person name="Gradziel T.M."/>
            <person name="Fresnedo-Ramirez J."/>
        </authorList>
    </citation>
    <scope>NUCLEOTIDE SEQUENCE [LARGE SCALE GENOMIC DNA]</scope>
    <source>
        <strain evidence="4">Clone GOH B32 T37-40</strain>
    </source>
</reference>
<feature type="region of interest" description="Disordered" evidence="2">
    <location>
        <begin position="76"/>
        <end position="109"/>
    </location>
</feature>
<accession>A0A5E4EQ10</accession>
<feature type="domain" description="DUF1421" evidence="3">
    <location>
        <begin position="520"/>
        <end position="563"/>
    </location>
</feature>
<evidence type="ECO:0000313" key="6">
    <source>
        <dbReference type="Proteomes" id="UP000327085"/>
    </source>
</evidence>
<feature type="coiled-coil region" evidence="1">
    <location>
        <begin position="156"/>
        <end position="183"/>
    </location>
</feature>
<reference evidence="6" key="2">
    <citation type="journal article" date="2020" name="Plant J.">
        <title>Transposons played a major role in the diversification between the closely related almond and peach genomes: results from the almond genome sequence.</title>
        <authorList>
            <person name="Alioto T."/>
            <person name="Alexiou K.G."/>
            <person name="Bardil A."/>
            <person name="Barteri F."/>
            <person name="Castanera R."/>
            <person name="Cruz F."/>
            <person name="Dhingra A."/>
            <person name="Duval H."/>
            <person name="Fernandez I Marti A."/>
            <person name="Frias L."/>
            <person name="Galan B."/>
            <person name="Garcia J.L."/>
            <person name="Howad W."/>
            <person name="Gomez-Garrido J."/>
            <person name="Gut M."/>
            <person name="Julca I."/>
            <person name="Morata J."/>
            <person name="Puigdomenech P."/>
            <person name="Ribeca P."/>
            <person name="Rubio Cabetas M.J."/>
            <person name="Vlasova A."/>
            <person name="Wirthensohn M."/>
            <person name="Garcia-Mas J."/>
            <person name="Gabaldon T."/>
            <person name="Casacuberta J.M."/>
            <person name="Arus P."/>
        </authorList>
    </citation>
    <scope>NUCLEOTIDE SEQUENCE [LARGE SCALE GENOMIC DNA]</scope>
    <source>
        <strain evidence="6">cv. Texas</strain>
    </source>
</reference>
<dbReference type="InterPro" id="IPR010820">
    <property type="entry name" value="DUF1421"/>
</dbReference>
<proteinExistence type="predicted"/>
<dbReference type="InParanoid" id="A0A5E4EQ10"/>
<dbReference type="PANTHER" id="PTHR31805:SF14">
    <property type="entry name" value="RECEPTOR-LIKE KINASE, PUTATIVE (DUF1421)-RELATED"/>
    <property type="match status" value="1"/>
</dbReference>
<evidence type="ECO:0000256" key="1">
    <source>
        <dbReference type="SAM" id="Coils"/>
    </source>
</evidence>
<dbReference type="Gramene" id="VVA17764">
    <property type="protein sequence ID" value="VVA17764"/>
    <property type="gene ID" value="Prudul26B021592"/>
</dbReference>
<name>A0A5E4EQ10_PRUDU</name>
<feature type="compositionally biased region" description="Polar residues" evidence="2">
    <location>
        <begin position="394"/>
        <end position="425"/>
    </location>
</feature>
<dbReference type="EMBL" id="JAJFAZ020000003">
    <property type="protein sequence ID" value="KAI5341213.1"/>
    <property type="molecule type" value="Genomic_DNA"/>
</dbReference>
<protein>
    <submittedName>
        <fullName evidence="5">PREDICTED: trithorax group osa</fullName>
    </submittedName>
</protein>
<evidence type="ECO:0000259" key="3">
    <source>
        <dbReference type="Pfam" id="PF07223"/>
    </source>
</evidence>